<dbReference type="SUPFAM" id="SSF55729">
    <property type="entry name" value="Acyl-CoA N-acyltransferases (Nat)"/>
    <property type="match status" value="1"/>
</dbReference>
<reference evidence="5" key="1">
    <citation type="submission" date="2021-01" db="EMBL/GenBank/DDBJ databases">
        <authorList>
            <person name="Corre E."/>
            <person name="Pelletier E."/>
            <person name="Niang G."/>
            <person name="Scheremetjew M."/>
            <person name="Finn R."/>
            <person name="Kale V."/>
            <person name="Holt S."/>
            <person name="Cochrane G."/>
            <person name="Meng A."/>
            <person name="Brown T."/>
            <person name="Cohen L."/>
        </authorList>
    </citation>
    <scope>NUCLEOTIDE SEQUENCE</scope>
    <source>
        <strain evidence="5">B650</strain>
    </source>
</reference>
<protein>
    <recommendedName>
        <fullName evidence="4">N-acetyltransferase domain-containing protein</fullName>
    </recommendedName>
</protein>
<evidence type="ECO:0000313" key="5">
    <source>
        <dbReference type="EMBL" id="CAD9616193.1"/>
    </source>
</evidence>
<proteinExistence type="inferred from homology"/>
<evidence type="ECO:0000256" key="3">
    <source>
        <dbReference type="ARBA" id="ARBA00023315"/>
    </source>
</evidence>
<name>A0A7S2PTY3_9STRA</name>
<dbReference type="Gene3D" id="3.40.630.30">
    <property type="match status" value="1"/>
</dbReference>
<evidence type="ECO:0000256" key="1">
    <source>
        <dbReference type="ARBA" id="ARBA00008694"/>
    </source>
</evidence>
<dbReference type="PROSITE" id="PS51186">
    <property type="entry name" value="GNAT"/>
    <property type="match status" value="1"/>
</dbReference>
<gene>
    <name evidence="5" type="ORF">LDAN0321_LOCUS21694</name>
</gene>
<dbReference type="InterPro" id="IPR051016">
    <property type="entry name" value="Diverse_Substrate_AcTransf"/>
</dbReference>
<dbReference type="CDD" id="cd04301">
    <property type="entry name" value="NAT_SF"/>
    <property type="match status" value="1"/>
</dbReference>
<evidence type="ECO:0000256" key="2">
    <source>
        <dbReference type="ARBA" id="ARBA00022679"/>
    </source>
</evidence>
<dbReference type="FunFam" id="3.40.630.30:FF:000064">
    <property type="entry name" value="GNAT family acetyltransferase"/>
    <property type="match status" value="1"/>
</dbReference>
<feature type="domain" description="N-acetyltransferase" evidence="4">
    <location>
        <begin position="265"/>
        <end position="421"/>
    </location>
</feature>
<evidence type="ECO:0000259" key="4">
    <source>
        <dbReference type="PROSITE" id="PS51186"/>
    </source>
</evidence>
<dbReference type="InterPro" id="IPR000182">
    <property type="entry name" value="GNAT_dom"/>
</dbReference>
<keyword evidence="3" id="KW-0012">Acyltransferase</keyword>
<dbReference type="AlphaFoldDB" id="A0A7S2PTY3"/>
<keyword evidence="2" id="KW-0808">Transferase</keyword>
<accession>A0A7S2PTY3</accession>
<dbReference type="EMBL" id="HBGY01034495">
    <property type="protein sequence ID" value="CAD9616193.1"/>
    <property type="molecule type" value="Transcribed_RNA"/>
</dbReference>
<organism evidence="5">
    <name type="scientific">Leptocylindrus danicus</name>
    <dbReference type="NCBI Taxonomy" id="163516"/>
    <lineage>
        <taxon>Eukaryota</taxon>
        <taxon>Sar</taxon>
        <taxon>Stramenopiles</taxon>
        <taxon>Ochrophyta</taxon>
        <taxon>Bacillariophyta</taxon>
        <taxon>Coscinodiscophyceae</taxon>
        <taxon>Chaetocerotophycidae</taxon>
        <taxon>Leptocylindrales</taxon>
        <taxon>Leptocylindraceae</taxon>
        <taxon>Leptocylindrus</taxon>
    </lineage>
</organism>
<comment type="similarity">
    <text evidence="1">Belongs to the acetyltransferase family.</text>
</comment>
<dbReference type="PANTHER" id="PTHR10545">
    <property type="entry name" value="DIAMINE N-ACETYLTRANSFERASE"/>
    <property type="match status" value="1"/>
</dbReference>
<sequence length="428" mass="48378">MNVQKAQPFFVATSAESAVLAIQNQQKHVLLCGNVPVRSSAAEIPVTLISPPLSMIAETLLQLREVPFSNTNNDEETNHHRDMNRRKLMILIHCATISNSYFYSPSEIEAMIMEICAIKQICSPLANQASVQLVLMIGALNKEIGRVGLCHDFLERACEAASGGVMFSLNPWAFQELVSVYANSGKDDPIFSWNEIPIQFRGNTYYPLADDEESKCVLEKVCDSSSIIPVIIQHDFLVINEKDAIDPIINACLAKSNKIFRRESFRLRRIERSGKDISSLLGLVRELAEYEKALDSVNASKEMYIRDGFGQRPYFHCFLLENAEDNGSFSACGYAVWYIGYSTWEGRFLYLEDLYIKERFRGCGAGKNIMYTLADVASSFDCGRFVWQALDWNTPARKFYKGIGAVELPDWITIRMDRSSITSFLHTR</sequence>
<dbReference type="Pfam" id="PF00583">
    <property type="entry name" value="Acetyltransf_1"/>
    <property type="match status" value="1"/>
</dbReference>
<dbReference type="PANTHER" id="PTHR10545:SF29">
    <property type="entry name" value="GH14572P-RELATED"/>
    <property type="match status" value="1"/>
</dbReference>
<dbReference type="GO" id="GO:0008080">
    <property type="term" value="F:N-acetyltransferase activity"/>
    <property type="evidence" value="ECO:0007669"/>
    <property type="project" value="UniProtKB-ARBA"/>
</dbReference>
<dbReference type="InterPro" id="IPR016181">
    <property type="entry name" value="Acyl_CoA_acyltransferase"/>
</dbReference>